<evidence type="ECO:0000313" key="1">
    <source>
        <dbReference type="EMBL" id="KAG0430059.1"/>
    </source>
</evidence>
<keyword evidence="2" id="KW-1185">Reference proteome</keyword>
<dbReference type="Proteomes" id="UP000805193">
    <property type="component" value="Unassembled WGS sequence"/>
</dbReference>
<evidence type="ECO:0000313" key="2">
    <source>
        <dbReference type="Proteomes" id="UP000805193"/>
    </source>
</evidence>
<reference evidence="1 2" key="1">
    <citation type="journal article" date="2020" name="Cell">
        <title>Large-Scale Comparative Analyses of Tick Genomes Elucidate Their Genetic Diversity and Vector Capacities.</title>
        <authorList>
            <consortium name="Tick Genome and Microbiome Consortium (TIGMIC)"/>
            <person name="Jia N."/>
            <person name="Wang J."/>
            <person name="Shi W."/>
            <person name="Du L."/>
            <person name="Sun Y."/>
            <person name="Zhan W."/>
            <person name="Jiang J.F."/>
            <person name="Wang Q."/>
            <person name="Zhang B."/>
            <person name="Ji P."/>
            <person name="Bell-Sakyi L."/>
            <person name="Cui X.M."/>
            <person name="Yuan T.T."/>
            <person name="Jiang B.G."/>
            <person name="Yang W.F."/>
            <person name="Lam T.T."/>
            <person name="Chang Q.C."/>
            <person name="Ding S.J."/>
            <person name="Wang X.J."/>
            <person name="Zhu J.G."/>
            <person name="Ruan X.D."/>
            <person name="Zhao L."/>
            <person name="Wei J.T."/>
            <person name="Ye R.Z."/>
            <person name="Que T.C."/>
            <person name="Du C.H."/>
            <person name="Zhou Y.H."/>
            <person name="Cheng J.X."/>
            <person name="Dai P.F."/>
            <person name="Guo W.B."/>
            <person name="Han X.H."/>
            <person name="Huang E.J."/>
            <person name="Li L.F."/>
            <person name="Wei W."/>
            <person name="Gao Y.C."/>
            <person name="Liu J.Z."/>
            <person name="Shao H.Z."/>
            <person name="Wang X."/>
            <person name="Wang C.C."/>
            <person name="Yang T.C."/>
            <person name="Huo Q.B."/>
            <person name="Li W."/>
            <person name="Chen H.Y."/>
            <person name="Chen S.E."/>
            <person name="Zhou L.G."/>
            <person name="Ni X.B."/>
            <person name="Tian J.H."/>
            <person name="Sheng Y."/>
            <person name="Liu T."/>
            <person name="Pan Y.S."/>
            <person name="Xia L.Y."/>
            <person name="Li J."/>
            <person name="Zhao F."/>
            <person name="Cao W.C."/>
        </authorList>
    </citation>
    <scope>NUCLEOTIDE SEQUENCE [LARGE SCALE GENOMIC DNA]</scope>
    <source>
        <strain evidence="1">Iper-2018</strain>
    </source>
</reference>
<sequence length="692" mass="77955">MAVESRSYRAMCQLNAQRWGTSNDETSAKTWSSMTLLSFLATCMSAAIVWTMSRSSPVIEVDVPAEHDSARAANYFHEVDQSINRKTPANPCDNFYEYVCGNWEANHPGLNSNLDAAWKWMHSASGAGKPSKSTAKVVLALRKCARVFTGQKENQAVLERFLKRHGVPLRPRKGDRLGDPLDVLVRLSIMASLPVTLQVEPSVDLRTKGRMILLFSTGRILLQWMNDAHTDLFGAAKFIGGTHFANDVIMTESLISSWTRNYAAPADPEYITVRQLADRTPGISASLWLRAINQNKYLKLTSHDEVYLFNPRGVELTHKIVLEFKERRTQILRWIAMTVYNYLSPAMSFTLMNKLNKTPLSCYDYMVVLAPYALAMEATRHQISLAELNVARDMYRRLRTVVKSSFYWMDKESQGEAAKRVDAIIPIFGVPRHLNAPPRMDQEYSYLESFKGVFIVHLLNSLEGKALAAIKMYNGSFSKPVKHLRTTMHQGNLYPDAGPYFFPFYHVIMVPPRFLVPPFVLANSTAATYGGLGHAMATELFRAFCPTSISLSSVGFRVDWIDETTLDALNSKWDCLLRRYAAQGGAFGKGYSKETLDDNYAEVAGYQAATQALRMDPSFKPDGSSPIRGLSNQQLFYVSLCYKWCSTKRKLESNDKSHTRPDHRCNIALSTDKRFRDAFGCPGKPDMICDAL</sequence>
<protein>
    <submittedName>
        <fullName evidence="1">Uncharacterized protein</fullName>
    </submittedName>
</protein>
<gene>
    <name evidence="1" type="ORF">HPB47_023029</name>
</gene>
<organism evidence="1 2">
    <name type="scientific">Ixodes persulcatus</name>
    <name type="common">Taiga tick</name>
    <dbReference type="NCBI Taxonomy" id="34615"/>
    <lineage>
        <taxon>Eukaryota</taxon>
        <taxon>Metazoa</taxon>
        <taxon>Ecdysozoa</taxon>
        <taxon>Arthropoda</taxon>
        <taxon>Chelicerata</taxon>
        <taxon>Arachnida</taxon>
        <taxon>Acari</taxon>
        <taxon>Parasitiformes</taxon>
        <taxon>Ixodida</taxon>
        <taxon>Ixodoidea</taxon>
        <taxon>Ixodidae</taxon>
        <taxon>Ixodinae</taxon>
        <taxon>Ixodes</taxon>
    </lineage>
</organism>
<dbReference type="EMBL" id="JABSTQ010009358">
    <property type="protein sequence ID" value="KAG0430059.1"/>
    <property type="molecule type" value="Genomic_DNA"/>
</dbReference>
<accession>A0AC60QBE8</accession>
<name>A0AC60QBE8_IXOPE</name>
<proteinExistence type="predicted"/>
<comment type="caution">
    <text evidence="1">The sequence shown here is derived from an EMBL/GenBank/DDBJ whole genome shotgun (WGS) entry which is preliminary data.</text>
</comment>